<evidence type="ECO:0000256" key="1">
    <source>
        <dbReference type="SAM" id="MobiDB-lite"/>
    </source>
</evidence>
<keyword evidence="2" id="KW-0812">Transmembrane</keyword>
<evidence type="ECO:0000313" key="4">
    <source>
        <dbReference type="Proteomes" id="UP000829196"/>
    </source>
</evidence>
<dbReference type="OrthoDB" id="1927707at2759"/>
<feature type="region of interest" description="Disordered" evidence="1">
    <location>
        <begin position="47"/>
        <end position="66"/>
    </location>
</feature>
<keyword evidence="2" id="KW-0472">Membrane</keyword>
<comment type="caution">
    <text evidence="3">The sequence shown here is derived from an EMBL/GenBank/DDBJ whole genome shotgun (WGS) entry which is preliminary data.</text>
</comment>
<organism evidence="3 4">
    <name type="scientific">Dendrobium nobile</name>
    <name type="common">Orchid</name>
    <dbReference type="NCBI Taxonomy" id="94219"/>
    <lineage>
        <taxon>Eukaryota</taxon>
        <taxon>Viridiplantae</taxon>
        <taxon>Streptophyta</taxon>
        <taxon>Embryophyta</taxon>
        <taxon>Tracheophyta</taxon>
        <taxon>Spermatophyta</taxon>
        <taxon>Magnoliopsida</taxon>
        <taxon>Liliopsida</taxon>
        <taxon>Asparagales</taxon>
        <taxon>Orchidaceae</taxon>
        <taxon>Epidendroideae</taxon>
        <taxon>Malaxideae</taxon>
        <taxon>Dendrobiinae</taxon>
        <taxon>Dendrobium</taxon>
    </lineage>
</organism>
<evidence type="ECO:0000256" key="2">
    <source>
        <dbReference type="SAM" id="Phobius"/>
    </source>
</evidence>
<protein>
    <submittedName>
        <fullName evidence="3">Uncharacterized protein</fullName>
    </submittedName>
</protein>
<accession>A0A8T3AJB2</accession>
<dbReference type="AlphaFoldDB" id="A0A8T3AJB2"/>
<feature type="compositionally biased region" description="Basic and acidic residues" evidence="1">
    <location>
        <begin position="47"/>
        <end position="58"/>
    </location>
</feature>
<sequence length="66" mass="8045">MVSQRWAYVRIVTGTILGGVLGFYVMHRVEISYKERRNEEIRRYQSEMRRRQQEEQQAHAELWSDS</sequence>
<dbReference type="Proteomes" id="UP000829196">
    <property type="component" value="Unassembled WGS sequence"/>
</dbReference>
<evidence type="ECO:0000313" key="3">
    <source>
        <dbReference type="EMBL" id="KAI0496656.1"/>
    </source>
</evidence>
<proteinExistence type="predicted"/>
<feature type="transmembrane region" description="Helical" evidence="2">
    <location>
        <begin position="6"/>
        <end position="26"/>
    </location>
</feature>
<dbReference type="SMR" id="A0A8T3AJB2"/>
<keyword evidence="4" id="KW-1185">Reference proteome</keyword>
<gene>
    <name evidence="3" type="ORF">KFK09_022978</name>
</gene>
<dbReference type="EMBL" id="JAGYWB010000016">
    <property type="protein sequence ID" value="KAI0496656.1"/>
    <property type="molecule type" value="Genomic_DNA"/>
</dbReference>
<reference evidence="3" key="1">
    <citation type="journal article" date="2022" name="Front. Genet.">
        <title>Chromosome-Scale Assembly of the Dendrobium nobile Genome Provides Insights Into the Molecular Mechanism of the Biosynthesis of the Medicinal Active Ingredient of Dendrobium.</title>
        <authorList>
            <person name="Xu Q."/>
            <person name="Niu S.-C."/>
            <person name="Li K.-L."/>
            <person name="Zheng P.-J."/>
            <person name="Zhang X.-J."/>
            <person name="Jia Y."/>
            <person name="Liu Y."/>
            <person name="Niu Y.-X."/>
            <person name="Yu L.-H."/>
            <person name="Chen D.-F."/>
            <person name="Zhang G.-Q."/>
        </authorList>
    </citation>
    <scope>NUCLEOTIDE SEQUENCE</scope>
    <source>
        <tissue evidence="3">Leaf</tissue>
    </source>
</reference>
<name>A0A8T3AJB2_DENNO</name>
<keyword evidence="2" id="KW-1133">Transmembrane helix</keyword>